<keyword evidence="2" id="KW-0805">Transcription regulation</keyword>
<keyword evidence="8" id="KW-1185">Reference proteome</keyword>
<dbReference type="PANTHER" id="PTHR31190">
    <property type="entry name" value="DNA-BINDING DOMAIN"/>
    <property type="match status" value="1"/>
</dbReference>
<reference evidence="7" key="3">
    <citation type="submission" date="2022-06" db="UniProtKB">
        <authorList>
            <consortium name="EnsemblPlants"/>
        </authorList>
    </citation>
    <scope>IDENTIFICATION</scope>
</reference>
<dbReference type="InterPro" id="IPR036955">
    <property type="entry name" value="AP2/ERF_dom_sf"/>
</dbReference>
<reference evidence="8" key="1">
    <citation type="journal article" date="2013" name="Nature">
        <title>Draft genome of the wheat A-genome progenitor Triticum urartu.</title>
        <authorList>
            <person name="Ling H.Q."/>
            <person name="Zhao S."/>
            <person name="Liu D."/>
            <person name="Wang J."/>
            <person name="Sun H."/>
            <person name="Zhang C."/>
            <person name="Fan H."/>
            <person name="Li D."/>
            <person name="Dong L."/>
            <person name="Tao Y."/>
            <person name="Gao C."/>
            <person name="Wu H."/>
            <person name="Li Y."/>
            <person name="Cui Y."/>
            <person name="Guo X."/>
            <person name="Zheng S."/>
            <person name="Wang B."/>
            <person name="Yu K."/>
            <person name="Liang Q."/>
            <person name="Yang W."/>
            <person name="Lou X."/>
            <person name="Chen J."/>
            <person name="Feng M."/>
            <person name="Jian J."/>
            <person name="Zhang X."/>
            <person name="Luo G."/>
            <person name="Jiang Y."/>
            <person name="Liu J."/>
            <person name="Wang Z."/>
            <person name="Sha Y."/>
            <person name="Zhang B."/>
            <person name="Wu H."/>
            <person name="Tang D."/>
            <person name="Shen Q."/>
            <person name="Xue P."/>
            <person name="Zou S."/>
            <person name="Wang X."/>
            <person name="Liu X."/>
            <person name="Wang F."/>
            <person name="Yang Y."/>
            <person name="An X."/>
            <person name="Dong Z."/>
            <person name="Zhang K."/>
            <person name="Zhang X."/>
            <person name="Luo M.C."/>
            <person name="Dvorak J."/>
            <person name="Tong Y."/>
            <person name="Wang J."/>
            <person name="Yang H."/>
            <person name="Li Z."/>
            <person name="Wang D."/>
            <person name="Zhang A."/>
            <person name="Wang J."/>
        </authorList>
    </citation>
    <scope>NUCLEOTIDE SEQUENCE</scope>
    <source>
        <strain evidence="8">cv. G1812</strain>
    </source>
</reference>
<evidence type="ECO:0000256" key="3">
    <source>
        <dbReference type="ARBA" id="ARBA00023125"/>
    </source>
</evidence>
<dbReference type="InterPro" id="IPR016177">
    <property type="entry name" value="DNA-bd_dom_sf"/>
</dbReference>
<evidence type="ECO:0000256" key="2">
    <source>
        <dbReference type="ARBA" id="ARBA00023015"/>
    </source>
</evidence>
<keyword evidence="4" id="KW-0804">Transcription</keyword>
<dbReference type="Gramene" id="TuG1812G0400000009.01.T01">
    <property type="protein sequence ID" value="TuG1812G0400000009.01.T01.cds317801"/>
    <property type="gene ID" value="TuG1812G0400000009.01"/>
</dbReference>
<dbReference type="GO" id="GO:0003700">
    <property type="term" value="F:DNA-binding transcription factor activity"/>
    <property type="evidence" value="ECO:0007669"/>
    <property type="project" value="InterPro"/>
</dbReference>
<feature type="domain" description="AP2/ERF" evidence="6">
    <location>
        <begin position="16"/>
        <end position="73"/>
    </location>
</feature>
<keyword evidence="5" id="KW-0539">Nucleus</keyword>
<dbReference type="InterPro" id="IPR044808">
    <property type="entry name" value="ERF_plant"/>
</dbReference>
<dbReference type="PRINTS" id="PR00367">
    <property type="entry name" value="ETHRSPELEMNT"/>
</dbReference>
<dbReference type="CDD" id="cd00018">
    <property type="entry name" value="AP2"/>
    <property type="match status" value="1"/>
</dbReference>
<dbReference type="EnsemblPlants" id="TuG1812G0400000009.01.T01">
    <property type="protein sequence ID" value="TuG1812G0400000009.01.T01.cds317801"/>
    <property type="gene ID" value="TuG1812G0400000009.01"/>
</dbReference>
<evidence type="ECO:0000256" key="1">
    <source>
        <dbReference type="ARBA" id="ARBA00004123"/>
    </source>
</evidence>
<dbReference type="PROSITE" id="PS51032">
    <property type="entry name" value="AP2_ERF"/>
    <property type="match status" value="1"/>
</dbReference>
<dbReference type="InterPro" id="IPR001471">
    <property type="entry name" value="AP2/ERF_dom"/>
</dbReference>
<dbReference type="GO" id="GO:0009873">
    <property type="term" value="P:ethylene-activated signaling pathway"/>
    <property type="evidence" value="ECO:0007669"/>
    <property type="project" value="InterPro"/>
</dbReference>
<comment type="subcellular location">
    <subcellularLocation>
        <location evidence="1">Nucleus</location>
    </subcellularLocation>
</comment>
<dbReference type="SUPFAM" id="SSF54171">
    <property type="entry name" value="DNA-binding domain"/>
    <property type="match status" value="1"/>
</dbReference>
<evidence type="ECO:0000256" key="5">
    <source>
        <dbReference type="ARBA" id="ARBA00023242"/>
    </source>
</evidence>
<dbReference type="GO" id="GO:0003677">
    <property type="term" value="F:DNA binding"/>
    <property type="evidence" value="ECO:0007669"/>
    <property type="project" value="UniProtKB-KW"/>
</dbReference>
<evidence type="ECO:0000313" key="8">
    <source>
        <dbReference type="Proteomes" id="UP000015106"/>
    </source>
</evidence>
<dbReference type="Gene3D" id="3.30.730.10">
    <property type="entry name" value="AP2/ERF domain"/>
    <property type="match status" value="1"/>
</dbReference>
<dbReference type="SMART" id="SM00380">
    <property type="entry name" value="AP2"/>
    <property type="match status" value="1"/>
</dbReference>
<sequence length="79" mass="8743">MRVEEMVLRGSTKPAHYRGVRLRPWGKWATEIRDPIKGARVWLGTFPSAEAAALAYDITARGFRGSRAKLNFPASSAPS</sequence>
<evidence type="ECO:0000313" key="7">
    <source>
        <dbReference type="EnsemblPlants" id="TuG1812G0400000009.01.T01.cds317801"/>
    </source>
</evidence>
<reference evidence="7" key="2">
    <citation type="submission" date="2018-03" db="EMBL/GenBank/DDBJ databases">
        <title>The Triticum urartu genome reveals the dynamic nature of wheat genome evolution.</title>
        <authorList>
            <person name="Ling H."/>
            <person name="Ma B."/>
            <person name="Shi X."/>
            <person name="Liu H."/>
            <person name="Dong L."/>
            <person name="Sun H."/>
            <person name="Cao Y."/>
            <person name="Gao Q."/>
            <person name="Zheng S."/>
            <person name="Li Y."/>
            <person name="Yu Y."/>
            <person name="Du H."/>
            <person name="Qi M."/>
            <person name="Li Y."/>
            <person name="Yu H."/>
            <person name="Cui Y."/>
            <person name="Wang N."/>
            <person name="Chen C."/>
            <person name="Wu H."/>
            <person name="Zhao Y."/>
            <person name="Zhang J."/>
            <person name="Li Y."/>
            <person name="Zhou W."/>
            <person name="Zhang B."/>
            <person name="Hu W."/>
            <person name="Eijk M."/>
            <person name="Tang J."/>
            <person name="Witsenboer H."/>
            <person name="Zhao S."/>
            <person name="Li Z."/>
            <person name="Zhang A."/>
            <person name="Wang D."/>
            <person name="Liang C."/>
        </authorList>
    </citation>
    <scope>NUCLEOTIDE SEQUENCE [LARGE SCALE GENOMIC DNA]</scope>
    <source>
        <strain evidence="7">cv. G1812</strain>
    </source>
</reference>
<organism evidence="7 8">
    <name type="scientific">Triticum urartu</name>
    <name type="common">Red wild einkorn</name>
    <name type="synonym">Crithodium urartu</name>
    <dbReference type="NCBI Taxonomy" id="4572"/>
    <lineage>
        <taxon>Eukaryota</taxon>
        <taxon>Viridiplantae</taxon>
        <taxon>Streptophyta</taxon>
        <taxon>Embryophyta</taxon>
        <taxon>Tracheophyta</taxon>
        <taxon>Spermatophyta</taxon>
        <taxon>Magnoliopsida</taxon>
        <taxon>Liliopsida</taxon>
        <taxon>Poales</taxon>
        <taxon>Poaceae</taxon>
        <taxon>BOP clade</taxon>
        <taxon>Pooideae</taxon>
        <taxon>Triticodae</taxon>
        <taxon>Triticeae</taxon>
        <taxon>Triticinae</taxon>
        <taxon>Triticum</taxon>
    </lineage>
</organism>
<dbReference type="AlphaFoldDB" id="A0A8R7Q0G1"/>
<dbReference type="Pfam" id="PF00847">
    <property type="entry name" value="AP2"/>
    <property type="match status" value="1"/>
</dbReference>
<dbReference type="GO" id="GO:0005634">
    <property type="term" value="C:nucleus"/>
    <property type="evidence" value="ECO:0007669"/>
    <property type="project" value="UniProtKB-SubCell"/>
</dbReference>
<protein>
    <recommendedName>
        <fullName evidence="6">AP2/ERF domain-containing protein</fullName>
    </recommendedName>
</protein>
<evidence type="ECO:0000259" key="6">
    <source>
        <dbReference type="PROSITE" id="PS51032"/>
    </source>
</evidence>
<name>A0A8R7Q0G1_TRIUA</name>
<dbReference type="Proteomes" id="UP000015106">
    <property type="component" value="Chromosome 4"/>
</dbReference>
<accession>A0A8R7Q0G1</accession>
<dbReference type="PANTHER" id="PTHR31190:SF142">
    <property type="entry name" value="ETHYLENE-RESPONSIVE TRANSCRIPTION FACTOR RAP2-3"/>
    <property type="match status" value="1"/>
</dbReference>
<dbReference type="FunFam" id="3.30.730.10:FF:000001">
    <property type="entry name" value="Ethylene-responsive transcription factor 2"/>
    <property type="match status" value="1"/>
</dbReference>
<dbReference type="PIRSF" id="PIRSF038123">
    <property type="entry name" value="PTI6"/>
    <property type="match status" value="1"/>
</dbReference>
<evidence type="ECO:0000256" key="4">
    <source>
        <dbReference type="ARBA" id="ARBA00023163"/>
    </source>
</evidence>
<proteinExistence type="predicted"/>
<keyword evidence="3" id="KW-0238">DNA-binding</keyword>